<name>A0A2M7W3U6_9BACT</name>
<sequence>MVFFLFSIFIYIFSNKSYANKWKDLGSMVLASQMKKNNNKEKDKKSYELTKKLNEGSFDLQYSNFQKDDKKRVYLKRIDFSGNFWGDVVQDSSRYLIEKSLVNLGFKTVQNVNEIRQETAERDEMRNNNEVNQSTLPASKTIEREDYELFCTIYSLKTRKDFELFALYKFSLWGIYGLDIEKSRSTIGIVFKFVDNTTQTSEYIVRSVGQTESIDELEVGGLGIYYQKNENKDEVIEFSSFVKALNNFEKYFNNLGERKKDKKNK</sequence>
<accession>A0A2M7W3U6</accession>
<organism evidence="1 2">
    <name type="scientific">Candidatus Berkelbacteria bacterium CG_4_10_14_0_2_um_filter_35_9_33_12</name>
    <dbReference type="NCBI Taxonomy" id="1974499"/>
    <lineage>
        <taxon>Bacteria</taxon>
        <taxon>Candidatus Berkelbacteria</taxon>
    </lineage>
</organism>
<gene>
    <name evidence="1" type="ORF">COX60_02065</name>
</gene>
<proteinExistence type="predicted"/>
<reference evidence="2" key="1">
    <citation type="submission" date="2017-09" db="EMBL/GenBank/DDBJ databases">
        <title>Depth-based differentiation of microbial function through sediment-hosted aquifers and enrichment of novel symbionts in the deep terrestrial subsurface.</title>
        <authorList>
            <person name="Probst A.J."/>
            <person name="Ladd B."/>
            <person name="Jarett J.K."/>
            <person name="Geller-Mcgrath D.E."/>
            <person name="Sieber C.M.K."/>
            <person name="Emerson J.B."/>
            <person name="Anantharaman K."/>
            <person name="Thomas B.C."/>
            <person name="Malmstrom R."/>
            <person name="Stieglmeier M."/>
            <person name="Klingl A."/>
            <person name="Woyke T."/>
            <person name="Ryan C.M."/>
            <person name="Banfield J.F."/>
        </authorList>
    </citation>
    <scope>NUCLEOTIDE SEQUENCE [LARGE SCALE GENOMIC DNA]</scope>
</reference>
<comment type="caution">
    <text evidence="1">The sequence shown here is derived from an EMBL/GenBank/DDBJ whole genome shotgun (WGS) entry which is preliminary data.</text>
</comment>
<evidence type="ECO:0000313" key="1">
    <source>
        <dbReference type="EMBL" id="PJA20287.1"/>
    </source>
</evidence>
<dbReference type="Proteomes" id="UP000230137">
    <property type="component" value="Unassembled WGS sequence"/>
</dbReference>
<dbReference type="AlphaFoldDB" id="A0A2M7W3U6"/>
<evidence type="ECO:0000313" key="2">
    <source>
        <dbReference type="Proteomes" id="UP000230137"/>
    </source>
</evidence>
<dbReference type="EMBL" id="PFQF01000031">
    <property type="protein sequence ID" value="PJA20287.1"/>
    <property type="molecule type" value="Genomic_DNA"/>
</dbReference>
<protein>
    <submittedName>
        <fullName evidence="1">Uncharacterized protein</fullName>
    </submittedName>
</protein>